<evidence type="ECO:0000259" key="1">
    <source>
        <dbReference type="PROSITE" id="PS51186"/>
    </source>
</evidence>
<feature type="domain" description="N-acetyltransferase" evidence="1">
    <location>
        <begin position="12"/>
        <end position="169"/>
    </location>
</feature>
<evidence type="ECO:0000313" key="3">
    <source>
        <dbReference type="Proteomes" id="UP000236023"/>
    </source>
</evidence>
<dbReference type="Pfam" id="PF13302">
    <property type="entry name" value="Acetyltransf_3"/>
    <property type="match status" value="1"/>
</dbReference>
<dbReference type="InterPro" id="IPR016181">
    <property type="entry name" value="Acyl_CoA_acyltransferase"/>
</dbReference>
<dbReference type="GO" id="GO:0016747">
    <property type="term" value="F:acyltransferase activity, transferring groups other than amino-acyl groups"/>
    <property type="evidence" value="ECO:0007669"/>
    <property type="project" value="InterPro"/>
</dbReference>
<comment type="caution">
    <text evidence="2">The sequence shown here is derived from an EMBL/GenBank/DDBJ whole genome shotgun (WGS) entry which is preliminary data.</text>
</comment>
<accession>A0A2N8T713</accession>
<dbReference type="InterPro" id="IPR000182">
    <property type="entry name" value="GNAT_dom"/>
</dbReference>
<organism evidence="2 3">
    <name type="scientific">Stutzerimonas stutzeri</name>
    <name type="common">Pseudomonas stutzeri</name>
    <dbReference type="NCBI Taxonomy" id="316"/>
    <lineage>
        <taxon>Bacteria</taxon>
        <taxon>Pseudomonadati</taxon>
        <taxon>Pseudomonadota</taxon>
        <taxon>Gammaproteobacteria</taxon>
        <taxon>Pseudomonadales</taxon>
        <taxon>Pseudomonadaceae</taxon>
        <taxon>Stutzerimonas</taxon>
    </lineage>
</organism>
<dbReference type="RefSeq" id="WP_037041790.1">
    <property type="nucleotide sequence ID" value="NZ_JAMOHU010000001.1"/>
</dbReference>
<dbReference type="PANTHER" id="PTHR43792:SF1">
    <property type="entry name" value="N-ACETYLTRANSFERASE DOMAIN-CONTAINING PROTEIN"/>
    <property type="match status" value="1"/>
</dbReference>
<sequence length="189" mass="21498">MPNPIEFETERLFMRQWRPSDRAPFAELNADPRVMEYFPAPLERDESDALADRCQALIEQRGWGFWAVELKASAEFIGFLGLHVPIAELPFSPCVEIGWRLAVQHWHKGLATEAARGALAVGFDRLDLAEIVSFTTLGNQRSRAVMQRIGMREASRFEHPSIPIGHPLRAHCLYRLSQVDYRAQQIAGD</sequence>
<name>A0A2N8T713_STUST</name>
<protein>
    <submittedName>
        <fullName evidence="2">N-acetyltransferase</fullName>
    </submittedName>
</protein>
<dbReference type="PROSITE" id="PS51186">
    <property type="entry name" value="GNAT"/>
    <property type="match status" value="1"/>
</dbReference>
<keyword evidence="2" id="KW-0808">Transferase</keyword>
<dbReference type="Proteomes" id="UP000236023">
    <property type="component" value="Unassembled WGS sequence"/>
</dbReference>
<dbReference type="InterPro" id="IPR051531">
    <property type="entry name" value="N-acetyltransferase"/>
</dbReference>
<dbReference type="SUPFAM" id="SSF55729">
    <property type="entry name" value="Acyl-CoA N-acyltransferases (Nat)"/>
    <property type="match status" value="1"/>
</dbReference>
<dbReference type="AlphaFoldDB" id="A0A2N8T713"/>
<dbReference type="EMBL" id="POUT01000002">
    <property type="protein sequence ID" value="PNG10551.1"/>
    <property type="molecule type" value="Genomic_DNA"/>
</dbReference>
<reference evidence="2 3" key="1">
    <citation type="submission" date="2018-01" db="EMBL/GenBank/DDBJ databases">
        <title>Denitrification phenotypes of diverse strains of Pseudomonas stutzeri.</title>
        <authorList>
            <person name="Milligan D.A."/>
            <person name="Bergaust L."/>
            <person name="Bakken L.R."/>
            <person name="Frostegard A."/>
        </authorList>
    </citation>
    <scope>NUCLEOTIDE SEQUENCE [LARGE SCALE GENOMIC DNA]</scope>
    <source>
        <strain evidence="2 3">24a75</strain>
    </source>
</reference>
<evidence type="ECO:0000313" key="2">
    <source>
        <dbReference type="EMBL" id="PNG10551.1"/>
    </source>
</evidence>
<proteinExistence type="predicted"/>
<dbReference type="Gene3D" id="3.40.630.30">
    <property type="match status" value="1"/>
</dbReference>
<gene>
    <name evidence="2" type="ORF">CXK94_04905</name>
</gene>
<dbReference type="PANTHER" id="PTHR43792">
    <property type="entry name" value="GNAT FAMILY, PUTATIVE (AFU_ORTHOLOGUE AFUA_3G00765)-RELATED-RELATED"/>
    <property type="match status" value="1"/>
</dbReference>